<dbReference type="EMBL" id="VENP01000014">
    <property type="protein sequence ID" value="TNU75851.1"/>
    <property type="molecule type" value="Genomic_DNA"/>
</dbReference>
<feature type="binding site" evidence="17">
    <location>
        <position position="69"/>
    </location>
    <ligand>
        <name>a CDP-1,2-diacyl-sn-glycerol</name>
        <dbReference type="ChEBI" id="CHEBI:58332"/>
    </ligand>
</feature>
<feature type="binding site" evidence="17">
    <location>
        <position position="68"/>
    </location>
    <ligand>
        <name>Mg(2+)</name>
        <dbReference type="ChEBI" id="CHEBI:18420"/>
        <label>1</label>
    </ligand>
</feature>
<feature type="binding site" evidence="17">
    <location>
        <position position="86"/>
    </location>
    <ligand>
        <name>Mg(2+)</name>
        <dbReference type="ChEBI" id="CHEBI:18420"/>
        <label>2</label>
    </ligand>
</feature>
<name>A0A5C5BD30_9MICO</name>
<evidence type="ECO:0000256" key="13">
    <source>
        <dbReference type="ARBA" id="ARBA00023935"/>
    </source>
</evidence>
<keyword evidence="9 17" id="KW-0479">Metal-binding</keyword>
<keyword evidence="6 17" id="KW-1003">Cell membrane</keyword>
<accession>A0A5C5BD30</accession>
<feature type="binding site" evidence="17">
    <location>
        <position position="73"/>
    </location>
    <ligand>
        <name>a CDP-1,2-diacyl-sn-glycerol</name>
        <dbReference type="ChEBI" id="CHEBI:58332"/>
    </ligand>
</feature>
<dbReference type="EC" id="2.7.8.-" evidence="17"/>
<evidence type="ECO:0000256" key="2">
    <source>
        <dbReference type="ARBA" id="ARBA00004805"/>
    </source>
</evidence>
<dbReference type="InterPro" id="IPR048254">
    <property type="entry name" value="CDP_ALCOHOL_P_TRANSF_CS"/>
</dbReference>
<dbReference type="GO" id="GO:0016780">
    <property type="term" value="F:phosphotransferase activity, for other substituted phosphate groups"/>
    <property type="evidence" value="ECO:0007669"/>
    <property type="project" value="UniProtKB-UniRule"/>
</dbReference>
<keyword evidence="10 17" id="KW-0460">Magnesium</keyword>
<evidence type="ECO:0000256" key="17">
    <source>
        <dbReference type="HAMAP-Rule" id="MF_02241"/>
    </source>
</evidence>
<feature type="binding site" evidence="17">
    <location>
        <position position="65"/>
    </location>
    <ligand>
        <name>Mg(2+)</name>
        <dbReference type="ChEBI" id="CHEBI:18420"/>
        <label>1</label>
    </ligand>
</feature>
<proteinExistence type="inferred from homology"/>
<comment type="cofactor">
    <cofactor evidence="17">
        <name>Mg(2+)</name>
        <dbReference type="ChEBI" id="CHEBI:18420"/>
    </cofactor>
    <text evidence="17">Contains a di-nuclear catalytic Mg(2+) center.</text>
</comment>
<evidence type="ECO:0000313" key="19">
    <source>
        <dbReference type="EMBL" id="TNU75851.1"/>
    </source>
</evidence>
<feature type="binding site" evidence="17">
    <location>
        <position position="86"/>
    </location>
    <ligand>
        <name>Mg(2+)</name>
        <dbReference type="ChEBI" id="CHEBI:18420"/>
        <label>1</label>
    </ligand>
</feature>
<comment type="function">
    <text evidence="17">Catalyzes the conjugation of the 1'-hydroxyl group of D-myo-inositol-3-phosphate (also named L-myo-inositol-1-phosphate) with a lipid tail of cytidine diphosphate diacylglycerol (CDP-DAG), forming phosphatidylinositol phosphate (PIP) and CMP. PIP is a precursor of phosphatidylinositol (PI) which is an essential lipid required for cell wall formation.</text>
</comment>
<sequence length="212" mass="21871">MLKHLRAVVGRILGPIAAFLLRIGLTPDVVTIVGTLGAMAGSLGLIARGELFAGTMVITFFVLFDVLDGTMARQAGTTGPWGAFLDSVLDRFADGALFAALTIYLAGQDENVAAVAALACLVLGSIVPYARAKAESIGFTATVGIAERGDRLLLTLVATGLVGLGLPPVLLTVVLVVLAVLSLVTAVHRMLYVRRQALAAQRVDPAAGEGHA</sequence>
<dbReference type="InterPro" id="IPR043130">
    <property type="entry name" value="CDP-OH_PTrfase_TM_dom"/>
</dbReference>
<dbReference type="UniPathway" id="UPA00220"/>
<reference evidence="19 20" key="1">
    <citation type="submission" date="2019-06" db="EMBL/GenBank/DDBJ databases">
        <title>Draft genome sequence of Miniimonas arenae KCTC 19750T isolated from sea sand.</title>
        <authorList>
            <person name="Park S.-J."/>
        </authorList>
    </citation>
    <scope>NUCLEOTIDE SEQUENCE [LARGE SCALE GENOMIC DNA]</scope>
    <source>
        <strain evidence="19 20">KCTC 19750</strain>
    </source>
</reference>
<keyword evidence="20" id="KW-1185">Reference proteome</keyword>
<evidence type="ECO:0000256" key="3">
    <source>
        <dbReference type="ARBA" id="ARBA00005189"/>
    </source>
</evidence>
<dbReference type="GO" id="GO:0000287">
    <property type="term" value="F:magnesium ion binding"/>
    <property type="evidence" value="ECO:0007669"/>
    <property type="project" value="UniProtKB-UniRule"/>
</dbReference>
<feature type="transmembrane region" description="Helical" evidence="17">
    <location>
        <begin position="173"/>
        <end position="192"/>
    </location>
</feature>
<dbReference type="OrthoDB" id="116551at2"/>
<dbReference type="InterPro" id="IPR044268">
    <property type="entry name" value="PIP_synthase_PgsA1"/>
</dbReference>
<evidence type="ECO:0000256" key="16">
    <source>
        <dbReference type="ARBA" id="ARBA00048865"/>
    </source>
</evidence>
<gene>
    <name evidence="19" type="ORF">FH969_05350</name>
</gene>
<feature type="transmembrane region" description="Helical" evidence="17">
    <location>
        <begin position="112"/>
        <end position="130"/>
    </location>
</feature>
<evidence type="ECO:0000256" key="12">
    <source>
        <dbReference type="ARBA" id="ARBA00023136"/>
    </source>
</evidence>
<comment type="subunit">
    <text evidence="5 17">Homodimer.</text>
</comment>
<keyword evidence="11 17" id="KW-1133">Transmembrane helix</keyword>
<feature type="active site" description="Proton acceptor" evidence="17">
    <location>
        <position position="90"/>
    </location>
</feature>
<keyword evidence="17" id="KW-0443">Lipid metabolism</keyword>
<keyword evidence="12 17" id="KW-0472">Membrane</keyword>
<evidence type="ECO:0000256" key="15">
    <source>
        <dbReference type="ARBA" id="ARBA00033137"/>
    </source>
</evidence>
<comment type="catalytic activity">
    <reaction evidence="13 17">
        <text>1,2-di-(9Z-octadecenoyl)-sn-glycero-3-cytidine-5'-diphosphate + 1D-myo-inositol 3-phosphate = 1,2-di-(9Z-octadecenoyl)-sn-glycero-3-phospho-(1D-myo-inositol-3-phosphate) + CMP + H(+)</text>
        <dbReference type="Rhea" id="RHEA:61216"/>
        <dbReference type="ChEBI" id="CHEBI:15378"/>
        <dbReference type="ChEBI" id="CHEBI:58401"/>
        <dbReference type="ChEBI" id="CHEBI:60377"/>
        <dbReference type="ChEBI" id="CHEBI:85356"/>
        <dbReference type="ChEBI" id="CHEBI:144472"/>
    </reaction>
</comment>
<dbReference type="Proteomes" id="UP000313849">
    <property type="component" value="Unassembled WGS sequence"/>
</dbReference>
<evidence type="ECO:0000256" key="7">
    <source>
        <dbReference type="ARBA" id="ARBA00022679"/>
    </source>
</evidence>
<comment type="pathway">
    <text evidence="3">Lipid metabolism.</text>
</comment>
<evidence type="ECO:0000256" key="11">
    <source>
        <dbReference type="ARBA" id="ARBA00022989"/>
    </source>
</evidence>
<organism evidence="19 20">
    <name type="scientific">Miniimonas arenae</name>
    <dbReference type="NCBI Taxonomy" id="676201"/>
    <lineage>
        <taxon>Bacteria</taxon>
        <taxon>Bacillati</taxon>
        <taxon>Actinomycetota</taxon>
        <taxon>Actinomycetes</taxon>
        <taxon>Micrococcales</taxon>
        <taxon>Beutenbergiaceae</taxon>
        <taxon>Miniimonas</taxon>
    </lineage>
</organism>
<evidence type="ECO:0000256" key="4">
    <source>
        <dbReference type="ARBA" id="ARBA00010441"/>
    </source>
</evidence>
<evidence type="ECO:0000256" key="5">
    <source>
        <dbReference type="ARBA" id="ARBA00011738"/>
    </source>
</evidence>
<evidence type="ECO:0000256" key="10">
    <source>
        <dbReference type="ARBA" id="ARBA00022842"/>
    </source>
</evidence>
<dbReference type="RefSeq" id="WP_108717496.1">
    <property type="nucleotide sequence ID" value="NZ_VENP01000014.1"/>
</dbReference>
<protein>
    <recommendedName>
        <fullName evidence="14 17">Phosphatidylinositol phosphate synthase</fullName>
        <shortName evidence="17">PIP synthase</shortName>
        <ecNumber evidence="17">2.7.8.-</ecNumber>
    </recommendedName>
    <alternativeName>
        <fullName evidence="15 17">CDP-diacylglycerol--D-myo-inositol-3-phosphate 3-phosphatidyltransferase</fullName>
    </alternativeName>
</protein>
<evidence type="ECO:0000256" key="18">
    <source>
        <dbReference type="RuleBase" id="RU003750"/>
    </source>
</evidence>
<feature type="binding site" evidence="17">
    <location>
        <position position="90"/>
    </location>
    <ligand>
        <name>Mg(2+)</name>
        <dbReference type="ChEBI" id="CHEBI:18420"/>
        <label>2</label>
    </ligand>
</feature>
<comment type="caution">
    <text evidence="17">Lacks conserved residue(s) required for the propagation of feature annotation.</text>
</comment>
<dbReference type="GO" id="GO:0008654">
    <property type="term" value="P:phospholipid biosynthetic process"/>
    <property type="evidence" value="ECO:0007669"/>
    <property type="project" value="UniProtKB-UniRule"/>
</dbReference>
<evidence type="ECO:0000313" key="20">
    <source>
        <dbReference type="Proteomes" id="UP000313849"/>
    </source>
</evidence>
<evidence type="ECO:0000256" key="14">
    <source>
        <dbReference type="ARBA" id="ARBA00024082"/>
    </source>
</evidence>
<comment type="similarity">
    <text evidence="4 17 18">Belongs to the CDP-alcohol phosphatidyltransferase class-I family.</text>
</comment>
<dbReference type="Gene3D" id="1.20.120.1760">
    <property type="match status" value="1"/>
</dbReference>
<dbReference type="Pfam" id="PF01066">
    <property type="entry name" value="CDP-OH_P_transf"/>
    <property type="match status" value="1"/>
</dbReference>
<comment type="caution">
    <text evidence="19">The sequence shown here is derived from an EMBL/GenBank/DDBJ whole genome shotgun (WGS) entry which is preliminary data.</text>
</comment>
<feature type="transmembrane region" description="Helical" evidence="17">
    <location>
        <begin position="12"/>
        <end position="39"/>
    </location>
</feature>
<dbReference type="HAMAP" id="MF_02241">
    <property type="entry name" value="PIP_synthase"/>
    <property type="match status" value="1"/>
</dbReference>
<comment type="catalytic activity">
    <reaction evidence="16 17">
        <text>a CDP-1,2-diacyl-sn-glycerol + 1D-myo-inositol 3-phosphate = a 1,2-diacyl-sn-glycero-3-phospho-(1D-myo-inositol-3-phosphate) + CMP + H(+)</text>
        <dbReference type="Rhea" id="RHEA:60504"/>
        <dbReference type="ChEBI" id="CHEBI:15378"/>
        <dbReference type="ChEBI" id="CHEBI:58088"/>
        <dbReference type="ChEBI" id="CHEBI:58332"/>
        <dbReference type="ChEBI" id="CHEBI:58401"/>
        <dbReference type="ChEBI" id="CHEBI:60377"/>
    </reaction>
</comment>
<comment type="subcellular location">
    <subcellularLocation>
        <location evidence="1 17">Cell membrane</location>
        <topology evidence="1 17">Multi-pass membrane protein</topology>
    </subcellularLocation>
</comment>
<dbReference type="AlphaFoldDB" id="A0A5C5BD30"/>
<evidence type="ECO:0000256" key="1">
    <source>
        <dbReference type="ARBA" id="ARBA00004651"/>
    </source>
</evidence>
<evidence type="ECO:0000256" key="9">
    <source>
        <dbReference type="ARBA" id="ARBA00022723"/>
    </source>
</evidence>
<keyword evidence="17" id="KW-1208">Phospholipid metabolism</keyword>
<keyword evidence="7 17" id="KW-0808">Transferase</keyword>
<evidence type="ECO:0000256" key="6">
    <source>
        <dbReference type="ARBA" id="ARBA00022475"/>
    </source>
</evidence>
<dbReference type="NCBIfam" id="NF045883">
    <property type="entry name" value="PIPSynth"/>
    <property type="match status" value="1"/>
</dbReference>
<evidence type="ECO:0000256" key="8">
    <source>
        <dbReference type="ARBA" id="ARBA00022692"/>
    </source>
</evidence>
<feature type="binding site" evidence="17">
    <location>
        <position position="65"/>
    </location>
    <ligand>
        <name>Mg(2+)</name>
        <dbReference type="ChEBI" id="CHEBI:18420"/>
        <label>2</label>
    </ligand>
</feature>
<dbReference type="PROSITE" id="PS00379">
    <property type="entry name" value="CDP_ALCOHOL_P_TRANSF"/>
    <property type="match status" value="1"/>
</dbReference>
<feature type="transmembrane region" description="Helical" evidence="17">
    <location>
        <begin position="45"/>
        <end position="67"/>
    </location>
</feature>
<keyword evidence="17" id="KW-0444">Lipid biosynthesis</keyword>
<feature type="binding site" evidence="17">
    <location>
        <begin position="28"/>
        <end position="31"/>
    </location>
    <ligand>
        <name>a CDP-1,2-diacyl-sn-glycerol</name>
        <dbReference type="ChEBI" id="CHEBI:58332"/>
    </ligand>
</feature>
<keyword evidence="17" id="KW-0594">Phospholipid biosynthesis</keyword>
<comment type="pathway">
    <text evidence="2 17">Phospholipid metabolism; phosphatidylinositol phosphate biosynthesis.</text>
</comment>
<dbReference type="InterPro" id="IPR000462">
    <property type="entry name" value="CDP-OH_P_trans"/>
</dbReference>
<dbReference type="GO" id="GO:0005886">
    <property type="term" value="C:plasma membrane"/>
    <property type="evidence" value="ECO:0007669"/>
    <property type="project" value="UniProtKB-SubCell"/>
</dbReference>
<keyword evidence="8 17" id="KW-0812">Transmembrane</keyword>